<sequence>MTAVTLLIGAMTPLLLGAVAAAVGAGLLISSYRQAAIGELRCLADGDPNNDVLGGDGRSRADEPSGKMQAGSRPVQWQWRPRGRGDWHAISLRHVAVGGRLIGLHWQQRTLWIWPDSMPAEQHHALRRLLLGVPLGIAEGRVEE</sequence>
<dbReference type="AlphaFoldDB" id="A0A5C1NK59"/>
<evidence type="ECO:0000313" key="3">
    <source>
        <dbReference type="Proteomes" id="UP000324285"/>
    </source>
</evidence>
<keyword evidence="3" id="KW-1185">Reference proteome</keyword>
<dbReference type="EMBL" id="CP038437">
    <property type="protein sequence ID" value="QEM82189.1"/>
    <property type="molecule type" value="Genomic_DNA"/>
</dbReference>
<proteinExistence type="predicted"/>
<evidence type="ECO:0000256" key="1">
    <source>
        <dbReference type="SAM" id="MobiDB-lite"/>
    </source>
</evidence>
<name>A0A5C1NK59_9GAMM</name>
<evidence type="ECO:0000313" key="2">
    <source>
        <dbReference type="EMBL" id="QEM82189.1"/>
    </source>
</evidence>
<feature type="region of interest" description="Disordered" evidence="1">
    <location>
        <begin position="51"/>
        <end position="74"/>
    </location>
</feature>
<dbReference type="OrthoDB" id="6183803at2"/>
<protein>
    <recommendedName>
        <fullName evidence="4">Toxin CptA</fullName>
    </recommendedName>
</protein>
<reference evidence="2" key="1">
    <citation type="submission" date="2021-02" db="EMBL/GenBank/DDBJ databases">
        <title>Strain Y2R2, a novel species of the genus Halomonas.</title>
        <authorList>
            <person name="Huang H."/>
        </authorList>
    </citation>
    <scope>NUCLEOTIDE SEQUENCE</scope>
    <source>
        <strain evidence="2">Y2R2</strain>
    </source>
</reference>
<accession>A0A5C1NK59</accession>
<gene>
    <name evidence="2" type="ORF">E4T21_12010</name>
</gene>
<dbReference type="Proteomes" id="UP000324285">
    <property type="component" value="Chromosome"/>
</dbReference>
<dbReference type="RefSeq" id="WP_149285199.1">
    <property type="nucleotide sequence ID" value="NZ_CP038437.2"/>
</dbReference>
<evidence type="ECO:0008006" key="4">
    <source>
        <dbReference type="Google" id="ProtNLM"/>
    </source>
</evidence>
<dbReference type="KEGG" id="hbh:E4T21_12010"/>
<organism evidence="2 3">
    <name type="scientific">Halomonas binhaiensis</name>
    <dbReference type="NCBI Taxonomy" id="2562282"/>
    <lineage>
        <taxon>Bacteria</taxon>
        <taxon>Pseudomonadati</taxon>
        <taxon>Pseudomonadota</taxon>
        <taxon>Gammaproteobacteria</taxon>
        <taxon>Oceanospirillales</taxon>
        <taxon>Halomonadaceae</taxon>
        <taxon>Halomonas</taxon>
    </lineage>
</organism>